<dbReference type="InterPro" id="IPR025668">
    <property type="entry name" value="Tnp_DDE_dom"/>
</dbReference>
<keyword evidence="3" id="KW-1185">Reference proteome</keyword>
<dbReference type="Proteomes" id="UP001597427">
    <property type="component" value="Unassembled WGS sequence"/>
</dbReference>
<reference evidence="3" key="1">
    <citation type="journal article" date="2019" name="Int. J. Syst. Evol. Microbiol.">
        <title>The Global Catalogue of Microorganisms (GCM) 10K type strain sequencing project: providing services to taxonomists for standard genome sequencing and annotation.</title>
        <authorList>
            <consortium name="The Broad Institute Genomics Platform"/>
            <consortium name="The Broad Institute Genome Sequencing Center for Infectious Disease"/>
            <person name="Wu L."/>
            <person name="Ma J."/>
        </authorList>
    </citation>
    <scope>NUCLEOTIDE SEQUENCE [LARGE SCALE GENOMIC DNA]</scope>
    <source>
        <strain evidence="3">TISTR 932</strain>
    </source>
</reference>
<evidence type="ECO:0000259" key="1">
    <source>
        <dbReference type="Pfam" id="PF13701"/>
    </source>
</evidence>
<organism evidence="2 3">
    <name type="scientific">Enterococcus camelliae</name>
    <dbReference type="NCBI Taxonomy" id="453959"/>
    <lineage>
        <taxon>Bacteria</taxon>
        <taxon>Bacillati</taxon>
        <taxon>Bacillota</taxon>
        <taxon>Bacilli</taxon>
        <taxon>Lactobacillales</taxon>
        <taxon>Enterococcaceae</taxon>
        <taxon>Enterococcus</taxon>
    </lineage>
</organism>
<feature type="domain" description="Transposase DDE" evidence="1">
    <location>
        <begin position="1"/>
        <end position="171"/>
    </location>
</feature>
<feature type="non-terminal residue" evidence="2">
    <location>
        <position position="171"/>
    </location>
</feature>
<name>A0ABW5TJK2_9ENTE</name>
<gene>
    <name evidence="2" type="ORF">ACFSR0_04345</name>
</gene>
<dbReference type="EMBL" id="JBHUMO010000029">
    <property type="protein sequence ID" value="MFD2728658.1"/>
    <property type="molecule type" value="Genomic_DNA"/>
</dbReference>
<accession>A0ABW5TJK2</accession>
<sequence>NNHYQTNGYHPLVAFDGLTGMFLGAELRPGNVYTSKNAETFLTNIVTHFSKHPCNMNSMVRGDSGFAKPEIYNFCNENDIRFVIRLKANSRLRSEAERYVLYSDETDFRTHEVQYFFLTYQAASWKNAERVAVRATRDAGSFLFTRFEFVLSNFRNVSPETVFALYQKRGT</sequence>
<feature type="non-terminal residue" evidence="2">
    <location>
        <position position="1"/>
    </location>
</feature>
<proteinExistence type="predicted"/>
<protein>
    <submittedName>
        <fullName evidence="2">Transposase</fullName>
    </submittedName>
</protein>
<comment type="caution">
    <text evidence="2">The sequence shown here is derived from an EMBL/GenBank/DDBJ whole genome shotgun (WGS) entry which is preliminary data.</text>
</comment>
<evidence type="ECO:0000313" key="3">
    <source>
        <dbReference type="Proteomes" id="UP001597427"/>
    </source>
</evidence>
<evidence type="ECO:0000313" key="2">
    <source>
        <dbReference type="EMBL" id="MFD2728658.1"/>
    </source>
</evidence>
<dbReference type="Pfam" id="PF13701">
    <property type="entry name" value="DDE_Tnp_1_4"/>
    <property type="match status" value="1"/>
</dbReference>
<dbReference type="RefSeq" id="WP_379980280.1">
    <property type="nucleotide sequence ID" value="NZ_JBHUMO010000029.1"/>
</dbReference>